<name>A0AAN8IFW3_TRICO</name>
<proteinExistence type="predicted"/>
<dbReference type="EMBL" id="WIXE01016880">
    <property type="protein sequence ID" value="KAK5972202.1"/>
    <property type="molecule type" value="Genomic_DNA"/>
</dbReference>
<sequence>MGGQQSSAKSDGSANSSKHGNSNDSVIFSAGCSEVAERPRGVQSFESRFGLKYSKDRSPSSIDISRNSCDKEIPSWMSW</sequence>
<dbReference type="EMBL" id="WIXE01017196">
    <property type="protein sequence ID" value="KAK5971941.1"/>
    <property type="molecule type" value="Genomic_DNA"/>
</dbReference>
<comment type="caution">
    <text evidence="2">The sequence shown here is derived from an EMBL/GenBank/DDBJ whole genome shotgun (WGS) entry which is preliminary data.</text>
</comment>
<organism evidence="2 4">
    <name type="scientific">Trichostrongylus colubriformis</name>
    <name type="common">Black scour worm</name>
    <dbReference type="NCBI Taxonomy" id="6319"/>
    <lineage>
        <taxon>Eukaryota</taxon>
        <taxon>Metazoa</taxon>
        <taxon>Ecdysozoa</taxon>
        <taxon>Nematoda</taxon>
        <taxon>Chromadorea</taxon>
        <taxon>Rhabditida</taxon>
        <taxon>Rhabditina</taxon>
        <taxon>Rhabditomorpha</taxon>
        <taxon>Strongyloidea</taxon>
        <taxon>Trichostrongylidae</taxon>
        <taxon>Trichostrongylus</taxon>
    </lineage>
</organism>
<reference evidence="2 4" key="1">
    <citation type="submission" date="2019-10" db="EMBL/GenBank/DDBJ databases">
        <title>Assembly and Annotation for the nematode Trichostrongylus colubriformis.</title>
        <authorList>
            <person name="Martin J."/>
        </authorList>
    </citation>
    <scope>NUCLEOTIDE SEQUENCE [LARGE SCALE GENOMIC DNA]</scope>
    <source>
        <strain evidence="2">G859</strain>
        <tissue evidence="2">Whole worm</tissue>
    </source>
</reference>
<evidence type="ECO:0000256" key="1">
    <source>
        <dbReference type="SAM" id="MobiDB-lite"/>
    </source>
</evidence>
<dbReference type="AlphaFoldDB" id="A0AAN8IFW3"/>
<keyword evidence="4" id="KW-1185">Reference proteome</keyword>
<evidence type="ECO:0000313" key="3">
    <source>
        <dbReference type="EMBL" id="KAK5972202.1"/>
    </source>
</evidence>
<feature type="compositionally biased region" description="Low complexity" evidence="1">
    <location>
        <begin position="1"/>
        <end position="18"/>
    </location>
</feature>
<evidence type="ECO:0000313" key="4">
    <source>
        <dbReference type="Proteomes" id="UP001331761"/>
    </source>
</evidence>
<accession>A0AAN8IFW3</accession>
<dbReference type="Proteomes" id="UP001331761">
    <property type="component" value="Unassembled WGS sequence"/>
</dbReference>
<evidence type="ECO:0000313" key="2">
    <source>
        <dbReference type="EMBL" id="KAK5971941.1"/>
    </source>
</evidence>
<gene>
    <name evidence="3" type="ORF">GCK32_021449</name>
    <name evidence="2" type="ORF">GCK32_021768</name>
</gene>
<feature type="non-terminal residue" evidence="2">
    <location>
        <position position="79"/>
    </location>
</feature>
<protein>
    <submittedName>
        <fullName evidence="2">Uncharacterized protein</fullName>
    </submittedName>
</protein>
<feature type="region of interest" description="Disordered" evidence="1">
    <location>
        <begin position="1"/>
        <end position="25"/>
    </location>
</feature>